<organism evidence="4 5">
    <name type="scientific">Granulicatella elegans ATCC 700633</name>
    <dbReference type="NCBI Taxonomy" id="626369"/>
    <lineage>
        <taxon>Bacteria</taxon>
        <taxon>Bacillati</taxon>
        <taxon>Bacillota</taxon>
        <taxon>Bacilli</taxon>
        <taxon>Lactobacillales</taxon>
        <taxon>Carnobacteriaceae</taxon>
        <taxon>Granulicatella</taxon>
    </lineage>
</organism>
<proteinExistence type="predicted"/>
<feature type="domain" description="N-acetyltransferase" evidence="3">
    <location>
        <begin position="1"/>
        <end position="169"/>
    </location>
</feature>
<reference evidence="4" key="2">
    <citation type="submission" date="2011-10" db="EMBL/GenBank/DDBJ databases">
        <title>The Genome Sequence of Granulicatella elegans ATCC 700633.</title>
        <authorList>
            <consortium name="The Broad Institute Genome Sequencing Platform"/>
            <consortium name="The Broad Institute Genome Sequencing Center for Infectious Disease"/>
            <person name="Earl A."/>
            <person name="Ward D."/>
            <person name="Feldgarden M."/>
            <person name="Gevers D."/>
            <person name="Sibley C.D."/>
            <person name="Field T.R."/>
            <person name="Grinwis M."/>
            <person name="Eshaghurshan C.S."/>
            <person name="Surette M.G."/>
            <person name="Young S.K."/>
            <person name="Zeng Q."/>
            <person name="Gargeya S."/>
            <person name="Fitzgerald M."/>
            <person name="Haas B."/>
            <person name="Abouelleil A."/>
            <person name="Alvarado L."/>
            <person name="Arachchi H.M."/>
            <person name="Berlin A."/>
            <person name="Brown A."/>
            <person name="Chapman S.B."/>
            <person name="Chen Z."/>
            <person name="Dunbar C."/>
            <person name="Freedman E."/>
            <person name="Gearin G."/>
            <person name="Goldberg J."/>
            <person name="Griggs A."/>
            <person name="Gujja S."/>
            <person name="Heiman D."/>
            <person name="Howarth C."/>
            <person name="Larson L."/>
            <person name="Lui A."/>
            <person name="MacDonald P.J.P."/>
            <person name="Montmayeur A."/>
            <person name="Murphy C."/>
            <person name="Neiman D."/>
            <person name="Pearson M."/>
            <person name="Priest M."/>
            <person name="Roberts A."/>
            <person name="Saif S."/>
            <person name="Shea T."/>
            <person name="Shenoy N."/>
            <person name="Sisk P."/>
            <person name="Stolte C."/>
            <person name="Sykes S."/>
            <person name="Wortman J."/>
            <person name="Nusbaum C."/>
            <person name="Birren B."/>
        </authorList>
    </citation>
    <scope>NUCLEOTIDE SEQUENCE [LARGE SCALE GENOMIC DNA]</scope>
    <source>
        <strain evidence="4">ATCC 700633</strain>
    </source>
</reference>
<dbReference type="STRING" id="626369.HMPREF0446_00094"/>
<dbReference type="eggNOG" id="COG1247">
    <property type="taxonomic scope" value="Bacteria"/>
</dbReference>
<evidence type="ECO:0000313" key="4">
    <source>
        <dbReference type="EMBL" id="EEW93212.1"/>
    </source>
</evidence>
<dbReference type="OrthoDB" id="9798006at2"/>
<dbReference type="GO" id="GO:0016747">
    <property type="term" value="F:acyltransferase activity, transferring groups other than amino-acyl groups"/>
    <property type="evidence" value="ECO:0007669"/>
    <property type="project" value="InterPro"/>
</dbReference>
<dbReference type="Pfam" id="PF13420">
    <property type="entry name" value="Acetyltransf_4"/>
    <property type="match status" value="1"/>
</dbReference>
<reference evidence="4" key="1">
    <citation type="submission" date="2009-09" db="EMBL/GenBank/DDBJ databases">
        <authorList>
            <consortium name="The Broad Institute Genome Sequencing Platform"/>
            <person name="Ward D."/>
            <person name="Feldgarden M."/>
            <person name="Earl A."/>
            <person name="Young S.K."/>
            <person name="Zeng Q."/>
            <person name="Koehrsen M."/>
            <person name="Alvarado L."/>
            <person name="Berlin A."/>
            <person name="Bochicchio J."/>
            <person name="Borenstein D."/>
            <person name="Chapman S.B."/>
            <person name="Chen Z."/>
            <person name="Engels R."/>
            <person name="Freedman E."/>
            <person name="Gellesch M."/>
            <person name="Goldberg J."/>
            <person name="Griggs A."/>
            <person name="Gujja S."/>
            <person name="Heilman E."/>
            <person name="Heiman D."/>
            <person name="Hepburn T."/>
            <person name="Howarth C."/>
            <person name="Jen D."/>
            <person name="Larson L."/>
            <person name="Lewis B."/>
            <person name="Mehta T."/>
            <person name="Park D."/>
            <person name="Pearson M."/>
            <person name="Roberts A."/>
            <person name="Saif S."/>
            <person name="Shea T."/>
            <person name="Shenoy N."/>
            <person name="Sisk P."/>
            <person name="Stolte C."/>
            <person name="Sykes S."/>
            <person name="Thomson T."/>
            <person name="Walk T."/>
            <person name="White J."/>
            <person name="Yandava C."/>
            <person name="Sibley C.D."/>
            <person name="Field T.R."/>
            <person name="Grinwis M."/>
            <person name="Eshaghurshan C.S."/>
            <person name="Surette M.G."/>
            <person name="Haas B."/>
            <person name="Nusbaum C."/>
            <person name="Birren B."/>
        </authorList>
    </citation>
    <scope>NUCLEOTIDE SEQUENCE [LARGE SCALE GENOMIC DNA]</scope>
    <source>
        <strain evidence="4">ATCC 700633</strain>
    </source>
</reference>
<protein>
    <recommendedName>
        <fullName evidence="3">N-acetyltransferase domain-containing protein</fullName>
    </recommendedName>
</protein>
<dbReference type="RefSeq" id="WP_006702367.1">
    <property type="nucleotide sequence ID" value="NZ_KI391971.1"/>
</dbReference>
<dbReference type="InterPro" id="IPR000182">
    <property type="entry name" value="GNAT_dom"/>
</dbReference>
<gene>
    <name evidence="4" type="ORF">HMPREF0446_00094</name>
</gene>
<dbReference type="CDD" id="cd04301">
    <property type="entry name" value="NAT_SF"/>
    <property type="match status" value="1"/>
</dbReference>
<dbReference type="PANTHER" id="PTHR43072:SF23">
    <property type="entry name" value="UPF0039 PROTEIN C11D3.02C"/>
    <property type="match status" value="1"/>
</dbReference>
<evidence type="ECO:0000256" key="2">
    <source>
        <dbReference type="ARBA" id="ARBA00023315"/>
    </source>
</evidence>
<dbReference type="SUPFAM" id="SSF55729">
    <property type="entry name" value="Acyl-CoA N-acyltransferases (Nat)"/>
    <property type="match status" value="1"/>
</dbReference>
<accession>D0BJF9</accession>
<dbReference type="EMBL" id="ACRF02000016">
    <property type="protein sequence ID" value="EEW93212.1"/>
    <property type="molecule type" value="Genomic_DNA"/>
</dbReference>
<dbReference type="Gene3D" id="3.40.630.30">
    <property type="match status" value="1"/>
</dbReference>
<keyword evidence="2" id="KW-0012">Acyltransferase</keyword>
<dbReference type="AlphaFoldDB" id="D0BJF9"/>
<name>D0BJF9_9LACT</name>
<evidence type="ECO:0000313" key="5">
    <source>
        <dbReference type="Proteomes" id="UP000002939"/>
    </source>
</evidence>
<dbReference type="Proteomes" id="UP000002939">
    <property type="component" value="Unassembled WGS sequence"/>
</dbReference>
<dbReference type="PANTHER" id="PTHR43072">
    <property type="entry name" value="N-ACETYLTRANSFERASE"/>
    <property type="match status" value="1"/>
</dbReference>
<sequence length="192" mass="22805">MTIRVATIEDAAALVEIYRYYVEETAITFEYDVPSIEEFERRIQTTLEKYPYYVIEEEGEVLGYAYSGPFASRKAFSWSAEISIYLKQNQQRKGYGKKLYQLMEAKLQELGYQNIYACIATPEVEDEYLTNNSVQYHEYMGYSLVGEFKRCGYKFDRWYHIVWMEKWIGKHESPIEEPKSFSEHKKVCENSI</sequence>
<keyword evidence="1" id="KW-0808">Transferase</keyword>
<keyword evidence="5" id="KW-1185">Reference proteome</keyword>
<dbReference type="PROSITE" id="PS51186">
    <property type="entry name" value="GNAT"/>
    <property type="match status" value="1"/>
</dbReference>
<dbReference type="InterPro" id="IPR016181">
    <property type="entry name" value="Acyl_CoA_acyltransferase"/>
</dbReference>
<comment type="caution">
    <text evidence="4">The sequence shown here is derived from an EMBL/GenBank/DDBJ whole genome shotgun (WGS) entry which is preliminary data.</text>
</comment>
<evidence type="ECO:0000256" key="1">
    <source>
        <dbReference type="ARBA" id="ARBA00022679"/>
    </source>
</evidence>
<evidence type="ECO:0000259" key="3">
    <source>
        <dbReference type="PROSITE" id="PS51186"/>
    </source>
</evidence>
<dbReference type="HOGENOM" id="CLU_013985_4_2_9"/>